<proteinExistence type="predicted"/>
<reference evidence="2 3" key="2">
    <citation type="submission" date="2020-04" db="EMBL/GenBank/DDBJ databases">
        <authorList>
            <person name="Fomenkov A."/>
            <person name="Anton B.P."/>
            <person name="Roberts R.J."/>
        </authorList>
    </citation>
    <scope>NUCLEOTIDE SEQUENCE [LARGE SCALE GENOMIC DNA]</scope>
    <source>
        <strain evidence="2 3">S2</strain>
    </source>
</reference>
<gene>
    <name evidence="2" type="ORF">HFZ78_03020</name>
</gene>
<reference evidence="2 3" key="1">
    <citation type="submission" date="2020-04" db="EMBL/GenBank/DDBJ databases">
        <title>Genome-Wide Identification of 5-Methylcytosine Sites in Bacterial Genomes By High-Throughput Sequencing of MspJI Restriction Fragments.</title>
        <authorList>
            <person name="Wu V."/>
        </authorList>
    </citation>
    <scope>NUCLEOTIDE SEQUENCE [LARGE SCALE GENOMIC DNA]</scope>
    <source>
        <strain evidence="2 3">S2</strain>
    </source>
</reference>
<evidence type="ECO:0000256" key="1">
    <source>
        <dbReference type="SAM" id="MobiDB-lite"/>
    </source>
</evidence>
<sequence>MAKDENAANETVEANIKINEQLEDGKVHASTERRSAAESANLEMQDQFRGEQKQSSEGVSGAFIFNPSIKLNEDIED</sequence>
<dbReference type="EMBL" id="CP051128">
    <property type="protein sequence ID" value="QIZ05853.1"/>
    <property type="molecule type" value="Genomic_DNA"/>
</dbReference>
<name>A0A6H1NX55_PRIMG</name>
<evidence type="ECO:0000313" key="2">
    <source>
        <dbReference type="EMBL" id="QIZ05853.1"/>
    </source>
</evidence>
<protein>
    <submittedName>
        <fullName evidence="2">Uncharacterized protein</fullName>
    </submittedName>
</protein>
<dbReference type="Proteomes" id="UP000501868">
    <property type="component" value="Chromosome"/>
</dbReference>
<feature type="region of interest" description="Disordered" evidence="1">
    <location>
        <begin position="22"/>
        <end position="77"/>
    </location>
</feature>
<organism evidence="2 3">
    <name type="scientific">Priestia megaterium</name>
    <name type="common">Bacillus megaterium</name>
    <dbReference type="NCBI Taxonomy" id="1404"/>
    <lineage>
        <taxon>Bacteria</taxon>
        <taxon>Bacillati</taxon>
        <taxon>Bacillota</taxon>
        <taxon>Bacilli</taxon>
        <taxon>Bacillales</taxon>
        <taxon>Bacillaceae</taxon>
        <taxon>Priestia</taxon>
    </lineage>
</organism>
<feature type="compositionally biased region" description="Basic and acidic residues" evidence="1">
    <location>
        <begin position="23"/>
        <end position="36"/>
    </location>
</feature>
<dbReference type="AlphaFoldDB" id="A0A6H1NX55"/>
<evidence type="ECO:0000313" key="3">
    <source>
        <dbReference type="Proteomes" id="UP000501868"/>
    </source>
</evidence>
<accession>A0A6H1NX55</accession>